<reference evidence="2 3" key="1">
    <citation type="submission" date="2020-08" db="EMBL/GenBank/DDBJ databases">
        <title>Genomic Encyclopedia of Type Strains, Phase IV (KMG-IV): sequencing the most valuable type-strain genomes for metagenomic binning, comparative biology and taxonomic classification.</title>
        <authorList>
            <person name="Goeker M."/>
        </authorList>
    </citation>
    <scope>NUCLEOTIDE SEQUENCE [LARGE SCALE GENOMIC DNA]</scope>
    <source>
        <strain evidence="2 3">DSM 17328</strain>
    </source>
</reference>
<dbReference type="RefSeq" id="WP_184071012.1">
    <property type="nucleotide sequence ID" value="NZ_JACHNZ010000043.1"/>
</dbReference>
<protein>
    <submittedName>
        <fullName evidence="2">Uncharacterized protein</fullName>
    </submittedName>
</protein>
<evidence type="ECO:0000313" key="3">
    <source>
        <dbReference type="Proteomes" id="UP000566324"/>
    </source>
</evidence>
<dbReference type="NCBIfam" id="NF033522">
    <property type="entry name" value="lasso_benenodin"/>
    <property type="match status" value="1"/>
</dbReference>
<dbReference type="InterPro" id="IPR049805">
    <property type="entry name" value="Lasso_benenodin"/>
</dbReference>
<dbReference type="AlphaFoldDB" id="A0A7W7B599"/>
<name>A0A7W7B599_9SPHN</name>
<feature type="region of interest" description="Disordered" evidence="1">
    <location>
        <begin position="1"/>
        <end position="41"/>
    </location>
</feature>
<feature type="compositionally biased region" description="Basic and acidic residues" evidence="1">
    <location>
        <begin position="1"/>
        <end position="11"/>
    </location>
</feature>
<proteinExistence type="predicted"/>
<organism evidence="2 3">
    <name type="scientific">Sphingosinicella soli</name>
    <dbReference type="NCBI Taxonomy" id="333708"/>
    <lineage>
        <taxon>Bacteria</taxon>
        <taxon>Pseudomonadati</taxon>
        <taxon>Pseudomonadota</taxon>
        <taxon>Alphaproteobacteria</taxon>
        <taxon>Sphingomonadales</taxon>
        <taxon>Sphingosinicellaceae</taxon>
        <taxon>Sphingosinicella</taxon>
    </lineage>
</organism>
<evidence type="ECO:0000313" key="2">
    <source>
        <dbReference type="EMBL" id="MBB4633423.1"/>
    </source>
</evidence>
<dbReference type="Proteomes" id="UP000566324">
    <property type="component" value="Unassembled WGS sequence"/>
</dbReference>
<gene>
    <name evidence="2" type="ORF">GGQ98_003061</name>
</gene>
<dbReference type="Pfam" id="PF24178">
    <property type="entry name" value="Subterisin"/>
    <property type="match status" value="1"/>
</dbReference>
<evidence type="ECO:0000256" key="1">
    <source>
        <dbReference type="SAM" id="MobiDB-lite"/>
    </source>
</evidence>
<keyword evidence="3" id="KW-1185">Reference proteome</keyword>
<accession>A0A7W7B599</accession>
<comment type="caution">
    <text evidence="2">The sequence shown here is derived from an EMBL/GenBank/DDBJ whole genome shotgun (WGS) entry which is preliminary data.</text>
</comment>
<dbReference type="EMBL" id="JACHNZ010000043">
    <property type="protein sequence ID" value="MBB4633423.1"/>
    <property type="molecule type" value="Genomic_DNA"/>
</dbReference>
<sequence>MKRTQKTDVRTLGKASVETKGPVGFNGDAQIAQDPVGLSRD</sequence>